<dbReference type="EMBL" id="NHTK01006041">
    <property type="protein sequence ID" value="PPQ66515.1"/>
    <property type="molecule type" value="Genomic_DNA"/>
</dbReference>
<evidence type="ECO:0000313" key="3">
    <source>
        <dbReference type="Proteomes" id="UP000284842"/>
    </source>
</evidence>
<accession>A0A409VJT5</accession>
<sequence>MFVRNTISAILFFLLSFQIFGTSARPSFSLAAKRSPSASSVAASLQYRTNAERMAAGLSPRAPTRVVGSGQLVPRNPNPSPISYSGTVKVKNASNNSNLGYIQKGLTGGGRFTISSLSSTAVVVSLSFVSSSSPLQLSINSNTPNWPYIGGAGATLQSNNNNRVSIVGTNSVPSGSTPQNVGNSSGSNGSESYIWKFNPNTNEITAEWVNPNGSTPAVYIYYSSSGANSGLHLSANSNLSGGYTRVRLYLS</sequence>
<comment type="caution">
    <text evidence="2">The sequence shown here is derived from an EMBL/GenBank/DDBJ whole genome shotgun (WGS) entry which is preliminary data.</text>
</comment>
<dbReference type="AlphaFoldDB" id="A0A409VJT5"/>
<dbReference type="InParanoid" id="A0A409VJT5"/>
<evidence type="ECO:0000256" key="1">
    <source>
        <dbReference type="SAM" id="SignalP"/>
    </source>
</evidence>
<keyword evidence="1" id="KW-0732">Signal</keyword>
<proteinExistence type="predicted"/>
<gene>
    <name evidence="2" type="ORF">CVT24_007064</name>
</gene>
<feature type="signal peptide" evidence="1">
    <location>
        <begin position="1"/>
        <end position="24"/>
    </location>
</feature>
<protein>
    <submittedName>
        <fullName evidence="2">Uncharacterized protein</fullName>
    </submittedName>
</protein>
<dbReference type="OrthoDB" id="3167181at2759"/>
<name>A0A409VJT5_9AGAR</name>
<feature type="chain" id="PRO_5019117674" evidence="1">
    <location>
        <begin position="25"/>
        <end position="251"/>
    </location>
</feature>
<reference evidence="2 3" key="1">
    <citation type="journal article" date="2018" name="Evol. Lett.">
        <title>Horizontal gene cluster transfer increased hallucinogenic mushroom diversity.</title>
        <authorList>
            <person name="Reynolds H.T."/>
            <person name="Vijayakumar V."/>
            <person name="Gluck-Thaler E."/>
            <person name="Korotkin H.B."/>
            <person name="Matheny P.B."/>
            <person name="Slot J.C."/>
        </authorList>
    </citation>
    <scope>NUCLEOTIDE SEQUENCE [LARGE SCALE GENOMIC DNA]</scope>
    <source>
        <strain evidence="2 3">2629</strain>
    </source>
</reference>
<evidence type="ECO:0000313" key="2">
    <source>
        <dbReference type="EMBL" id="PPQ66515.1"/>
    </source>
</evidence>
<organism evidence="2 3">
    <name type="scientific">Panaeolus cyanescens</name>
    <dbReference type="NCBI Taxonomy" id="181874"/>
    <lineage>
        <taxon>Eukaryota</taxon>
        <taxon>Fungi</taxon>
        <taxon>Dikarya</taxon>
        <taxon>Basidiomycota</taxon>
        <taxon>Agaricomycotina</taxon>
        <taxon>Agaricomycetes</taxon>
        <taxon>Agaricomycetidae</taxon>
        <taxon>Agaricales</taxon>
        <taxon>Agaricineae</taxon>
        <taxon>Galeropsidaceae</taxon>
        <taxon>Panaeolus</taxon>
    </lineage>
</organism>
<keyword evidence="3" id="KW-1185">Reference proteome</keyword>
<dbReference type="Proteomes" id="UP000284842">
    <property type="component" value="Unassembled WGS sequence"/>
</dbReference>